<evidence type="ECO:0000313" key="2">
    <source>
        <dbReference type="Proteomes" id="UP000299102"/>
    </source>
</evidence>
<keyword evidence="2" id="KW-1185">Reference proteome</keyword>
<comment type="caution">
    <text evidence="1">The sequence shown here is derived from an EMBL/GenBank/DDBJ whole genome shotgun (WGS) entry which is preliminary data.</text>
</comment>
<dbReference type="Proteomes" id="UP000299102">
    <property type="component" value="Unassembled WGS sequence"/>
</dbReference>
<gene>
    <name evidence="1" type="ORF">EVAR_66040_1</name>
</gene>
<dbReference type="AlphaFoldDB" id="A0A4C2A0M7"/>
<protein>
    <submittedName>
        <fullName evidence="1">Uncharacterized protein</fullName>
    </submittedName>
</protein>
<reference evidence="1 2" key="1">
    <citation type="journal article" date="2019" name="Commun. Biol.">
        <title>The bagworm genome reveals a unique fibroin gene that provides high tensile strength.</title>
        <authorList>
            <person name="Kono N."/>
            <person name="Nakamura H."/>
            <person name="Ohtoshi R."/>
            <person name="Tomita M."/>
            <person name="Numata K."/>
            <person name="Arakawa K."/>
        </authorList>
    </citation>
    <scope>NUCLEOTIDE SEQUENCE [LARGE SCALE GENOMIC DNA]</scope>
</reference>
<dbReference type="EMBL" id="BGZK01002302">
    <property type="protein sequence ID" value="GBP92719.1"/>
    <property type="molecule type" value="Genomic_DNA"/>
</dbReference>
<name>A0A4C2A0M7_EUMVA</name>
<proteinExistence type="predicted"/>
<accession>A0A4C2A0M7</accession>
<sequence length="149" mass="16896">MMQSRSSSVLKSISLALEGTGFDRDHGRIDQSANSLNFSTSRRRSRTNPICDVKIVRGYAVAELSPELSVPESYPCFAKERRLIGNSSGSSSSPSYKTWLLHTQKSMTHCRVPSQPSVRARARNERSLFHSIVRRVRVEERQRLHTTFT</sequence>
<evidence type="ECO:0000313" key="1">
    <source>
        <dbReference type="EMBL" id="GBP92719.1"/>
    </source>
</evidence>
<organism evidence="1 2">
    <name type="scientific">Eumeta variegata</name>
    <name type="common">Bagworm moth</name>
    <name type="synonym">Eumeta japonica</name>
    <dbReference type="NCBI Taxonomy" id="151549"/>
    <lineage>
        <taxon>Eukaryota</taxon>
        <taxon>Metazoa</taxon>
        <taxon>Ecdysozoa</taxon>
        <taxon>Arthropoda</taxon>
        <taxon>Hexapoda</taxon>
        <taxon>Insecta</taxon>
        <taxon>Pterygota</taxon>
        <taxon>Neoptera</taxon>
        <taxon>Endopterygota</taxon>
        <taxon>Lepidoptera</taxon>
        <taxon>Glossata</taxon>
        <taxon>Ditrysia</taxon>
        <taxon>Tineoidea</taxon>
        <taxon>Psychidae</taxon>
        <taxon>Oiketicinae</taxon>
        <taxon>Eumeta</taxon>
    </lineage>
</organism>